<name>A0A2N6LE64_9CYAN</name>
<dbReference type="Proteomes" id="UP000235081">
    <property type="component" value="Unassembled WGS sequence"/>
</dbReference>
<evidence type="ECO:0000313" key="2">
    <source>
        <dbReference type="EMBL" id="PMB21555.1"/>
    </source>
</evidence>
<sequence>MNSITQKQRKPFSLLLASACGAASLLSGILGISSSATASQPTLFSCSAKNVIVEVKRLNNGTLRYEAYNIPTNLKRPDLAINNGTIRRGRNGETLYSFRNNIYQYVAVKDSGYGKVLVYKNAKLIGTNYCGDL</sequence>
<feature type="chain" id="PRO_5014963676" description="C-type lysozyme inhibitor domain-containing protein" evidence="1">
    <location>
        <begin position="39"/>
        <end position="133"/>
    </location>
</feature>
<evidence type="ECO:0008006" key="4">
    <source>
        <dbReference type="Google" id="ProtNLM"/>
    </source>
</evidence>
<dbReference type="AlphaFoldDB" id="A0A2N6LE64"/>
<gene>
    <name evidence="2" type="ORF">CEN46_14200</name>
</gene>
<dbReference type="RefSeq" id="WP_102182060.1">
    <property type="nucleotide sequence ID" value="NZ_NMQE01000418.1"/>
</dbReference>
<evidence type="ECO:0000256" key="1">
    <source>
        <dbReference type="SAM" id="SignalP"/>
    </source>
</evidence>
<proteinExistence type="predicted"/>
<comment type="caution">
    <text evidence="2">The sequence shown here is derived from an EMBL/GenBank/DDBJ whole genome shotgun (WGS) entry which is preliminary data.</text>
</comment>
<feature type="signal peptide" evidence="1">
    <location>
        <begin position="1"/>
        <end position="38"/>
    </location>
</feature>
<organism evidence="2 3">
    <name type="scientific">Fischerella thermalis CCMEE 5318</name>
    <dbReference type="NCBI Taxonomy" id="2019666"/>
    <lineage>
        <taxon>Bacteria</taxon>
        <taxon>Bacillati</taxon>
        <taxon>Cyanobacteriota</taxon>
        <taxon>Cyanophyceae</taxon>
        <taxon>Nostocales</taxon>
        <taxon>Hapalosiphonaceae</taxon>
        <taxon>Fischerella</taxon>
    </lineage>
</organism>
<reference evidence="2 3" key="1">
    <citation type="submission" date="2017-07" db="EMBL/GenBank/DDBJ databases">
        <title>Genomes of Fischerella (Mastigocladus) sp. strains.</title>
        <authorList>
            <person name="Miller S.R."/>
        </authorList>
    </citation>
    <scope>NUCLEOTIDE SEQUENCE [LARGE SCALE GENOMIC DNA]</scope>
    <source>
        <strain evidence="2 3">CCMEE 5318</strain>
    </source>
</reference>
<dbReference type="EMBL" id="NMQE01000418">
    <property type="protein sequence ID" value="PMB21555.1"/>
    <property type="molecule type" value="Genomic_DNA"/>
</dbReference>
<evidence type="ECO:0000313" key="3">
    <source>
        <dbReference type="Proteomes" id="UP000235081"/>
    </source>
</evidence>
<accession>A0A2N6LE64</accession>
<keyword evidence="1" id="KW-0732">Signal</keyword>
<protein>
    <recommendedName>
        <fullName evidence="4">C-type lysozyme inhibitor domain-containing protein</fullName>
    </recommendedName>
</protein>